<name>A0AAV7SMJ0_PLEWA</name>
<reference evidence="2" key="1">
    <citation type="journal article" date="2022" name="bioRxiv">
        <title>Sequencing and chromosome-scale assembly of the giantPleurodeles waltlgenome.</title>
        <authorList>
            <person name="Brown T."/>
            <person name="Elewa A."/>
            <person name="Iarovenko S."/>
            <person name="Subramanian E."/>
            <person name="Araus A.J."/>
            <person name="Petzold A."/>
            <person name="Susuki M."/>
            <person name="Suzuki K.-i.T."/>
            <person name="Hayashi T."/>
            <person name="Toyoda A."/>
            <person name="Oliveira C."/>
            <person name="Osipova E."/>
            <person name="Leigh N.D."/>
            <person name="Simon A."/>
            <person name="Yun M.H."/>
        </authorList>
    </citation>
    <scope>NUCLEOTIDE SEQUENCE</scope>
    <source>
        <strain evidence="2">20211129_DDA</strain>
        <tissue evidence="2">Liver</tissue>
    </source>
</reference>
<accession>A0AAV7SMJ0</accession>
<feature type="compositionally biased region" description="Basic residues" evidence="1">
    <location>
        <begin position="15"/>
        <end position="24"/>
    </location>
</feature>
<evidence type="ECO:0000313" key="3">
    <source>
        <dbReference type="Proteomes" id="UP001066276"/>
    </source>
</evidence>
<evidence type="ECO:0000313" key="2">
    <source>
        <dbReference type="EMBL" id="KAJ1165227.1"/>
    </source>
</evidence>
<dbReference type="Proteomes" id="UP001066276">
    <property type="component" value="Chromosome 4_2"/>
</dbReference>
<protein>
    <submittedName>
        <fullName evidence="2">Uncharacterized protein</fullName>
    </submittedName>
</protein>
<dbReference type="AlphaFoldDB" id="A0AAV7SMJ0"/>
<keyword evidence="3" id="KW-1185">Reference proteome</keyword>
<proteinExistence type="predicted"/>
<sequence length="229" mass="24931">MGKWKAVDVPPRQSGTKKFKKHTKNSVSPVNSKGFNSLDQIDLLFKEVDELLKSNSHPSTKKSETLGAGKIPEIFVRKKKIRTTYSPVLTSPSEASLAPRGEIVHTTVATPCSTADVPFSNSDFPSMGTMAIPPPLSPEIVVIPNIPCTNRFGPLEEEGDLPACVAHVLHGDAIENVSQQNNALFFDGAQNLHENVNLALVLRKGGRTKDFGCISIGVDEREFGPKMWL</sequence>
<gene>
    <name evidence="2" type="ORF">NDU88_005655</name>
</gene>
<feature type="region of interest" description="Disordered" evidence="1">
    <location>
        <begin position="1"/>
        <end position="32"/>
    </location>
</feature>
<dbReference type="EMBL" id="JANPWB010000008">
    <property type="protein sequence ID" value="KAJ1165227.1"/>
    <property type="molecule type" value="Genomic_DNA"/>
</dbReference>
<comment type="caution">
    <text evidence="2">The sequence shown here is derived from an EMBL/GenBank/DDBJ whole genome shotgun (WGS) entry which is preliminary data.</text>
</comment>
<evidence type="ECO:0000256" key="1">
    <source>
        <dbReference type="SAM" id="MobiDB-lite"/>
    </source>
</evidence>
<organism evidence="2 3">
    <name type="scientific">Pleurodeles waltl</name>
    <name type="common">Iberian ribbed newt</name>
    <dbReference type="NCBI Taxonomy" id="8319"/>
    <lineage>
        <taxon>Eukaryota</taxon>
        <taxon>Metazoa</taxon>
        <taxon>Chordata</taxon>
        <taxon>Craniata</taxon>
        <taxon>Vertebrata</taxon>
        <taxon>Euteleostomi</taxon>
        <taxon>Amphibia</taxon>
        <taxon>Batrachia</taxon>
        <taxon>Caudata</taxon>
        <taxon>Salamandroidea</taxon>
        <taxon>Salamandridae</taxon>
        <taxon>Pleurodelinae</taxon>
        <taxon>Pleurodeles</taxon>
    </lineage>
</organism>